<reference evidence="1" key="1">
    <citation type="journal article" date="2014" name="Front. Microbiol.">
        <title>High frequency of phylogenetically diverse reductive dehalogenase-homologous genes in deep subseafloor sedimentary metagenomes.</title>
        <authorList>
            <person name="Kawai M."/>
            <person name="Futagami T."/>
            <person name="Toyoda A."/>
            <person name="Takaki Y."/>
            <person name="Nishi S."/>
            <person name="Hori S."/>
            <person name="Arai W."/>
            <person name="Tsubouchi T."/>
            <person name="Morono Y."/>
            <person name="Uchiyama I."/>
            <person name="Ito T."/>
            <person name="Fujiyama A."/>
            <person name="Inagaki F."/>
            <person name="Takami H."/>
        </authorList>
    </citation>
    <scope>NUCLEOTIDE SEQUENCE</scope>
    <source>
        <strain evidence="1">Expedition CK06-06</strain>
    </source>
</reference>
<name>X1C0D9_9ZZZZ</name>
<dbReference type="EMBL" id="BART01028069">
    <property type="protein sequence ID" value="GAH00722.1"/>
    <property type="molecule type" value="Genomic_DNA"/>
</dbReference>
<accession>X1C0D9</accession>
<gene>
    <name evidence="1" type="ORF">S01H4_49595</name>
</gene>
<comment type="caution">
    <text evidence="1">The sequence shown here is derived from an EMBL/GenBank/DDBJ whole genome shotgun (WGS) entry which is preliminary data.</text>
</comment>
<dbReference type="Gene3D" id="3.20.20.210">
    <property type="match status" value="1"/>
</dbReference>
<dbReference type="AlphaFoldDB" id="X1C0D9"/>
<protein>
    <recommendedName>
        <fullName evidence="2">Uroporphyrinogen decarboxylase (URO-D) domain-containing protein</fullName>
    </recommendedName>
</protein>
<evidence type="ECO:0000313" key="1">
    <source>
        <dbReference type="EMBL" id="GAH00722.1"/>
    </source>
</evidence>
<feature type="non-terminal residue" evidence="1">
    <location>
        <position position="1"/>
    </location>
</feature>
<sequence>NAKERIMAVLHREEPDIIPFSIYFETLQLAGLAVYEPWRKLLDKGLCLHAPLVTQTHKVNCPNATMDIIHQYGNRTSWSPADILMAMESPHDILGKLNTPVGEATFKASVKGLDMSIQLPWFPEDGYFIKDFKDYEVIKYLIEDAEYTPYYDDIKELQMILGNFGIVDSFVPKSPLQSLIMLMGPQKLALDYYMHQKEFDDLYRAIYKKQLEIYKIAAESPAEVIWAPDNVTSLITSPKAVRAKTIDMLNDAAPGGCVKLSITSIRVFAISSA</sequence>
<feature type="non-terminal residue" evidence="1">
    <location>
        <position position="273"/>
    </location>
</feature>
<proteinExistence type="predicted"/>
<evidence type="ECO:0008006" key="2">
    <source>
        <dbReference type="Google" id="ProtNLM"/>
    </source>
</evidence>
<dbReference type="InterPro" id="IPR038071">
    <property type="entry name" value="UROD/MetE-like_sf"/>
</dbReference>
<organism evidence="1">
    <name type="scientific">marine sediment metagenome</name>
    <dbReference type="NCBI Taxonomy" id="412755"/>
    <lineage>
        <taxon>unclassified sequences</taxon>
        <taxon>metagenomes</taxon>
        <taxon>ecological metagenomes</taxon>
    </lineage>
</organism>